<reference evidence="1" key="1">
    <citation type="submission" date="2021-05" db="EMBL/GenBank/DDBJ databases">
        <authorList>
            <person name="Scholz U."/>
            <person name="Mascher M."/>
            <person name="Fiebig A."/>
        </authorList>
    </citation>
    <scope>NUCLEOTIDE SEQUENCE [LARGE SCALE GENOMIC DNA]</scope>
</reference>
<protein>
    <submittedName>
        <fullName evidence="1">Uncharacterized protein</fullName>
    </submittedName>
</protein>
<proteinExistence type="predicted"/>
<reference evidence="1" key="2">
    <citation type="submission" date="2025-09" db="UniProtKB">
        <authorList>
            <consortium name="EnsemblPlants"/>
        </authorList>
    </citation>
    <scope>IDENTIFICATION</scope>
</reference>
<accession>A0ACD5YF03</accession>
<keyword evidence="2" id="KW-1185">Reference proteome</keyword>
<name>A0ACD5YF03_AVESA</name>
<evidence type="ECO:0000313" key="2">
    <source>
        <dbReference type="Proteomes" id="UP001732700"/>
    </source>
</evidence>
<dbReference type="Proteomes" id="UP001732700">
    <property type="component" value="Chromosome 5D"/>
</dbReference>
<evidence type="ECO:0000313" key="1">
    <source>
        <dbReference type="EnsemblPlants" id="AVESA.00010b.r2.5DG0961470.1.CDS"/>
    </source>
</evidence>
<organism evidence="1 2">
    <name type="scientific">Avena sativa</name>
    <name type="common">Oat</name>
    <dbReference type="NCBI Taxonomy" id="4498"/>
    <lineage>
        <taxon>Eukaryota</taxon>
        <taxon>Viridiplantae</taxon>
        <taxon>Streptophyta</taxon>
        <taxon>Embryophyta</taxon>
        <taxon>Tracheophyta</taxon>
        <taxon>Spermatophyta</taxon>
        <taxon>Magnoliopsida</taxon>
        <taxon>Liliopsida</taxon>
        <taxon>Poales</taxon>
        <taxon>Poaceae</taxon>
        <taxon>BOP clade</taxon>
        <taxon>Pooideae</taxon>
        <taxon>Poodae</taxon>
        <taxon>Poeae</taxon>
        <taxon>Poeae Chloroplast Group 1 (Aveneae type)</taxon>
        <taxon>Aveninae</taxon>
        <taxon>Avena</taxon>
    </lineage>
</organism>
<dbReference type="EnsemblPlants" id="AVESA.00010b.r2.5DG0961470.1">
    <property type="protein sequence ID" value="AVESA.00010b.r2.5DG0961470.1.CDS"/>
    <property type="gene ID" value="AVESA.00010b.r2.5DG0961470"/>
</dbReference>
<sequence length="335" mass="36818">MRVHIGTTRLLCCTTHSPSTATRSHIYARASSIHPHEPATIPPHTEIQASPHRSQERCCTSNSSIDRAIPLRLSWNEAMPCLAQEFHQPRLPATNHCKSLSCLIRETYAHCHVPCVGRIRGAGWSSGDDDSDDDDGGLHDALDTKQVILTEMRNRQLKRKESRCSVLESPTLSTAFVWSFTPLDPRSVLDKFPSPEKRAVVAAAAEEKDGAASDADDVRSEAFFSVKSFFTRSTSRAATVAWSTDIMDLPAAANWEGFRDCEGWPFGLCRRPAVPPLPSTPADSWKWRKQRSSGSLAAASPARAYSYKTTTSLPASPLAKKSEQSVLAETARAEM</sequence>